<reference evidence="5" key="1">
    <citation type="journal article" date="2006" name="Science">
        <title>The genome of black cottonwood, Populus trichocarpa (Torr. &amp; Gray).</title>
        <authorList>
            <person name="Tuskan G.A."/>
            <person name="Difazio S."/>
            <person name="Jansson S."/>
            <person name="Bohlmann J."/>
            <person name="Grigoriev I."/>
            <person name="Hellsten U."/>
            <person name="Putnam N."/>
            <person name="Ralph S."/>
            <person name="Rombauts S."/>
            <person name="Salamov A."/>
            <person name="Schein J."/>
            <person name="Sterck L."/>
            <person name="Aerts A."/>
            <person name="Bhalerao R.R."/>
            <person name="Bhalerao R.P."/>
            <person name="Blaudez D."/>
            <person name="Boerjan W."/>
            <person name="Brun A."/>
            <person name="Brunner A."/>
            <person name="Busov V."/>
            <person name="Campbell M."/>
            <person name="Carlson J."/>
            <person name="Chalot M."/>
            <person name="Chapman J."/>
            <person name="Chen G.L."/>
            <person name="Cooper D."/>
            <person name="Coutinho P.M."/>
            <person name="Couturier J."/>
            <person name="Covert S."/>
            <person name="Cronk Q."/>
            <person name="Cunningham R."/>
            <person name="Davis J."/>
            <person name="Degroeve S."/>
            <person name="Dejardin A."/>
            <person name="Depamphilis C."/>
            <person name="Detter J."/>
            <person name="Dirks B."/>
            <person name="Dubchak I."/>
            <person name="Duplessis S."/>
            <person name="Ehlting J."/>
            <person name="Ellis B."/>
            <person name="Gendler K."/>
            <person name="Goodstein D."/>
            <person name="Gribskov M."/>
            <person name="Grimwood J."/>
            <person name="Groover A."/>
            <person name="Gunter L."/>
            <person name="Hamberger B."/>
            <person name="Heinze B."/>
            <person name="Helariutta Y."/>
            <person name="Henrissat B."/>
            <person name="Holligan D."/>
            <person name="Holt R."/>
            <person name="Huang W."/>
            <person name="Islam-Faridi N."/>
            <person name="Jones S."/>
            <person name="Jones-Rhoades M."/>
            <person name="Jorgensen R."/>
            <person name="Joshi C."/>
            <person name="Kangasjarvi J."/>
            <person name="Karlsson J."/>
            <person name="Kelleher C."/>
            <person name="Kirkpatrick R."/>
            <person name="Kirst M."/>
            <person name="Kohler A."/>
            <person name="Kalluri U."/>
            <person name="Larimer F."/>
            <person name="Leebens-Mack J."/>
            <person name="Leple J.C."/>
            <person name="Locascio P."/>
            <person name="Lou Y."/>
            <person name="Lucas S."/>
            <person name="Martin F."/>
            <person name="Montanini B."/>
            <person name="Napoli C."/>
            <person name="Nelson D.R."/>
            <person name="Nelson C."/>
            <person name="Nieminen K."/>
            <person name="Nilsson O."/>
            <person name="Pereda V."/>
            <person name="Peter G."/>
            <person name="Philippe R."/>
            <person name="Pilate G."/>
            <person name="Poliakov A."/>
            <person name="Razumovskaya J."/>
            <person name="Richardson P."/>
            <person name="Rinaldi C."/>
            <person name="Ritland K."/>
            <person name="Rouze P."/>
            <person name="Ryaboy D."/>
            <person name="Schmutz J."/>
            <person name="Schrader J."/>
            <person name="Segerman B."/>
            <person name="Shin H."/>
            <person name="Siddiqui A."/>
            <person name="Sterky F."/>
            <person name="Terry A."/>
            <person name="Tsai C.J."/>
            <person name="Uberbacher E."/>
            <person name="Unneberg P."/>
            <person name="Vahala J."/>
            <person name="Wall K."/>
            <person name="Wessler S."/>
            <person name="Yang G."/>
            <person name="Yin T."/>
            <person name="Douglas C."/>
            <person name="Marra M."/>
            <person name="Sandberg G."/>
            <person name="Van de Peer Y."/>
            <person name="Rokhsar D."/>
        </authorList>
    </citation>
    <scope>NUCLEOTIDE SEQUENCE [LARGE SCALE GENOMIC DNA]</scope>
    <source>
        <strain evidence="5">Nisqually-1</strain>
    </source>
</reference>
<sequence>MKSLTIYLLLAMLMALAYTLSATTEEDSFVAIENDDDSTNEDENTDLPWLGTQETTSSLRGANRFLAQKTRAAMTCNKYPRVCRAKGSPGPDCCKKKCVNVLTDRLNCGMCGKKCKYAEICCKGDCVKPMSNKKHCGGCNNKCKKGNACVYGMCSYA</sequence>
<dbReference type="PANTHER" id="PTHR33227">
    <property type="entry name" value="STIGMA-SPECIFIC STIG1-LIKE PROTEIN 3"/>
    <property type="match status" value="1"/>
</dbReference>
<comment type="similarity">
    <text evidence="1">Belongs to the STIG1 family.</text>
</comment>
<organism evidence="5">
    <name type="scientific">Populus trichocarpa</name>
    <name type="common">Western balsam poplar</name>
    <name type="synonym">Populus balsamifera subsp. trichocarpa</name>
    <dbReference type="NCBI Taxonomy" id="3694"/>
    <lineage>
        <taxon>Eukaryota</taxon>
        <taxon>Viridiplantae</taxon>
        <taxon>Streptophyta</taxon>
        <taxon>Embryophyta</taxon>
        <taxon>Tracheophyta</taxon>
        <taxon>Spermatophyta</taxon>
        <taxon>Magnoliopsida</taxon>
        <taxon>eudicotyledons</taxon>
        <taxon>Gunneridae</taxon>
        <taxon>Pentapetalae</taxon>
        <taxon>rosids</taxon>
        <taxon>fabids</taxon>
        <taxon>Malpighiales</taxon>
        <taxon>Salicaceae</taxon>
        <taxon>Saliceae</taxon>
        <taxon>Populus</taxon>
    </lineage>
</organism>
<evidence type="ECO:0000256" key="4">
    <source>
        <dbReference type="SAM" id="SignalP"/>
    </source>
</evidence>
<gene>
    <name evidence="5" type="ORF">POPTR_T038200</name>
</gene>
<proteinExistence type="inferred from homology"/>
<dbReference type="InterPro" id="IPR006969">
    <property type="entry name" value="Stig-like"/>
</dbReference>
<keyword evidence="2 4" id="KW-0732">Signal</keyword>
<feature type="signal peptide" evidence="4">
    <location>
        <begin position="1"/>
        <end position="19"/>
    </location>
</feature>
<dbReference type="OMA" id="DEPLFVH"/>
<protein>
    <recommendedName>
        <fullName evidence="6">Stigma-specific STIG1-like protein 1</fullName>
    </recommendedName>
</protein>
<dbReference type="Pfam" id="PF04885">
    <property type="entry name" value="Stig1"/>
    <property type="match status" value="1"/>
</dbReference>
<dbReference type="InParanoid" id="A0A2K1R919"/>
<dbReference type="OrthoDB" id="5421723at2759"/>
<evidence type="ECO:0000256" key="2">
    <source>
        <dbReference type="ARBA" id="ARBA00022729"/>
    </source>
</evidence>
<evidence type="ECO:0000256" key="1">
    <source>
        <dbReference type="ARBA" id="ARBA00006010"/>
    </source>
</evidence>
<feature type="compositionally biased region" description="Acidic residues" evidence="3">
    <location>
        <begin position="31"/>
        <end position="45"/>
    </location>
</feature>
<feature type="region of interest" description="Disordered" evidence="3">
    <location>
        <begin position="31"/>
        <end position="51"/>
    </location>
</feature>
<evidence type="ECO:0008006" key="6">
    <source>
        <dbReference type="Google" id="ProtNLM"/>
    </source>
</evidence>
<accession>A0A2K1R919</accession>
<reference evidence="5" key="2">
    <citation type="submission" date="2017-07" db="EMBL/GenBank/DDBJ databases">
        <title>WGS assembly of Populus trichocarpa.</title>
        <authorList>
            <person name="Tuskan G."/>
            <person name="Difazio S."/>
            <person name="Jansson S."/>
            <person name="Bohlmann J."/>
            <person name="Grigoriev I."/>
            <person name="Hellsten U."/>
            <person name="Putnam N."/>
            <person name="Ralph S."/>
            <person name="Rombauts S."/>
            <person name="Salamov A."/>
            <person name="Schein J."/>
            <person name="Sterck L."/>
            <person name="Aerts A."/>
            <person name="Bhalerao R."/>
            <person name="Bhalerao R."/>
            <person name="Blaudez D."/>
            <person name="Boerjan W."/>
            <person name="Brun A."/>
            <person name="Brunner A."/>
            <person name="Busov V."/>
            <person name="Campbell M."/>
            <person name="Carlson J."/>
            <person name="Chalot M."/>
            <person name="Chapman J."/>
            <person name="Chen G."/>
            <person name="Cooper D."/>
            <person name="Coutinho P."/>
            <person name="Couturier J."/>
            <person name="Covert S."/>
            <person name="Cronk Q."/>
            <person name="Cunningham R."/>
            <person name="Davis J."/>
            <person name="Degroeve S."/>
            <person name="Dejardin A."/>
            <person name="Depamphilis C."/>
            <person name="Detter J."/>
            <person name="Dirks B."/>
            <person name="Dubchak I."/>
            <person name="Duplessis S."/>
            <person name="Ehlting J."/>
            <person name="Ellis B."/>
            <person name="Gendler K."/>
            <person name="Goodstein D."/>
            <person name="Gribskov M."/>
            <person name="Grimwood J."/>
            <person name="Groover A."/>
            <person name="Gunter L."/>
            <person name="Hamberger B."/>
            <person name="Heinze B."/>
            <person name="Helariutta Y."/>
            <person name="Henrissat B."/>
            <person name="Holligan D."/>
            <person name="Holt R."/>
            <person name="Huang W."/>
            <person name="Islam-Faridi N."/>
            <person name="Jones S."/>
            <person name="Jones-Rhoades M."/>
            <person name="Jorgensen R."/>
            <person name="Joshi C."/>
            <person name="Kangasjarvi J."/>
            <person name="Karlsson J."/>
            <person name="Kelleher C."/>
            <person name="Kirkpatrick R."/>
            <person name="Kirst M."/>
            <person name="Kohler A."/>
            <person name="Kalluri U."/>
            <person name="Larimer F."/>
            <person name="Leebens-Mack J."/>
            <person name="Leple J."/>
            <person name="Locascio P."/>
            <person name="Lou Y."/>
            <person name="Lucas S."/>
            <person name="Martin F."/>
            <person name="Montanini B."/>
            <person name="Napoli C."/>
            <person name="Nelson D."/>
            <person name="Nelson C."/>
            <person name="Nieminen K."/>
            <person name="Nilsson O."/>
            <person name="Pereda V."/>
            <person name="Peter G."/>
            <person name="Philippe R."/>
            <person name="Pilate G."/>
            <person name="Poliakov A."/>
            <person name="Razumovskaya J."/>
            <person name="Richardson P."/>
            <person name="Rinaldi C."/>
            <person name="Ritland K."/>
            <person name="Rouze P."/>
            <person name="Ryaboy D."/>
            <person name="Schmutz J."/>
            <person name="Schrader J."/>
            <person name="Segerman B."/>
            <person name="Shin H."/>
            <person name="Siddiqui A."/>
            <person name="Sterky F."/>
            <person name="Terry A."/>
            <person name="Tsai C."/>
            <person name="Uberbacher E."/>
            <person name="Unneberg P."/>
            <person name="Vahala J."/>
            <person name="Wall K."/>
            <person name="Wessler S."/>
            <person name="Yang G."/>
            <person name="Yin T."/>
            <person name="Douglas C."/>
            <person name="Marra M."/>
            <person name="Sandberg G."/>
            <person name="Van De Peer Y."/>
            <person name="Rokhsar D."/>
        </authorList>
    </citation>
    <scope>NUCLEOTIDE SEQUENCE</scope>
    <source>
        <strain evidence="5">Nisqually-1</strain>
    </source>
</reference>
<dbReference type="Gramene" id="Potri.011G008932.1.v4.1">
    <property type="protein sequence ID" value="Potri.011G008932.1.v4.1"/>
    <property type="gene ID" value="Potri.011G008932.v4.1"/>
</dbReference>
<dbReference type="AlphaFoldDB" id="A0A2K1R919"/>
<dbReference type="PANTHER" id="PTHR33227:SF21">
    <property type="entry name" value="F12F1.21 PROTEIN"/>
    <property type="match status" value="1"/>
</dbReference>
<evidence type="ECO:0000313" key="5">
    <source>
        <dbReference type="EMBL" id="PNS23753.2"/>
    </source>
</evidence>
<dbReference type="STRING" id="3694.A0A2K1R919"/>
<dbReference type="EMBL" id="KZ623356">
    <property type="protein sequence ID" value="PNS23753.2"/>
    <property type="molecule type" value="Genomic_DNA"/>
</dbReference>
<name>A0A2K1R919_POPTR</name>
<feature type="chain" id="PRO_5017942870" description="Stigma-specific STIG1-like protein 1" evidence="4">
    <location>
        <begin position="20"/>
        <end position="157"/>
    </location>
</feature>
<evidence type="ECO:0000256" key="3">
    <source>
        <dbReference type="SAM" id="MobiDB-lite"/>
    </source>
</evidence>